<proteinExistence type="predicted"/>
<evidence type="ECO:0000256" key="1">
    <source>
        <dbReference type="SAM" id="Phobius"/>
    </source>
</evidence>
<comment type="caution">
    <text evidence="2">The sequence shown here is derived from an EMBL/GenBank/DDBJ whole genome shotgun (WGS) entry which is preliminary data.</text>
</comment>
<accession>A0A850C9T5</accession>
<dbReference type="AlphaFoldDB" id="A0A850C9T5"/>
<sequence length="79" mass="8961">MAIDPYRPLEGHSTAELVEEIRRLNQVCYAHELAREHLEQEVSRLAEVDAEEDRTALSGFWFGLLVGLTVLEGYILFSG</sequence>
<gene>
    <name evidence="2" type="ORF">HOQ43_09760</name>
</gene>
<keyword evidence="1" id="KW-0812">Transmembrane</keyword>
<organism evidence="2 3">
    <name type="scientific">Glycomyces artemisiae</name>
    <dbReference type="NCBI Taxonomy" id="1076443"/>
    <lineage>
        <taxon>Bacteria</taxon>
        <taxon>Bacillati</taxon>
        <taxon>Actinomycetota</taxon>
        <taxon>Actinomycetes</taxon>
        <taxon>Glycomycetales</taxon>
        <taxon>Glycomycetaceae</taxon>
        <taxon>Glycomyces</taxon>
    </lineage>
</organism>
<dbReference type="EMBL" id="JABFXE010000410">
    <property type="protein sequence ID" value="NUQ88733.1"/>
    <property type="molecule type" value="Genomic_DNA"/>
</dbReference>
<name>A0A850C9T5_9ACTN</name>
<feature type="transmembrane region" description="Helical" evidence="1">
    <location>
        <begin position="59"/>
        <end position="77"/>
    </location>
</feature>
<protein>
    <submittedName>
        <fullName evidence="2">Uncharacterized protein</fullName>
    </submittedName>
</protein>
<evidence type="ECO:0000313" key="3">
    <source>
        <dbReference type="Proteomes" id="UP000574690"/>
    </source>
</evidence>
<evidence type="ECO:0000313" key="2">
    <source>
        <dbReference type="EMBL" id="NUQ88733.1"/>
    </source>
</evidence>
<keyword evidence="1" id="KW-1133">Transmembrane helix</keyword>
<keyword evidence="1" id="KW-0472">Membrane</keyword>
<reference evidence="2 3" key="1">
    <citation type="submission" date="2020-05" db="EMBL/GenBank/DDBJ databases">
        <title>DNA-SIP metagenomic assembled genomes.</title>
        <authorList>
            <person name="Yu J."/>
        </authorList>
    </citation>
    <scope>NUCLEOTIDE SEQUENCE [LARGE SCALE GENOMIC DNA]</scope>
    <source>
        <strain evidence="2">Bin5.27</strain>
    </source>
</reference>
<dbReference type="Proteomes" id="UP000574690">
    <property type="component" value="Unassembled WGS sequence"/>
</dbReference>